<dbReference type="EMBL" id="CDMY01000770">
    <property type="protein sequence ID" value="CEM33025.1"/>
    <property type="molecule type" value="Genomic_DNA"/>
</dbReference>
<feature type="chain" id="PRO_5005191055" evidence="1">
    <location>
        <begin position="23"/>
        <end position="1194"/>
    </location>
</feature>
<dbReference type="PhylomeDB" id="A0A0G4GR68"/>
<accession>A0A0G4GR68</accession>
<keyword evidence="1" id="KW-0732">Signal</keyword>
<proteinExistence type="predicted"/>
<keyword evidence="3" id="KW-1185">Reference proteome</keyword>
<dbReference type="InParanoid" id="A0A0G4GR68"/>
<dbReference type="VEuPathDB" id="CryptoDB:Vbra_18423"/>
<reference evidence="2 3" key="1">
    <citation type="submission" date="2014-11" db="EMBL/GenBank/DDBJ databases">
        <authorList>
            <person name="Zhu J."/>
            <person name="Qi W."/>
            <person name="Song R."/>
        </authorList>
    </citation>
    <scope>NUCLEOTIDE SEQUENCE [LARGE SCALE GENOMIC DNA]</scope>
</reference>
<gene>
    <name evidence="2" type="ORF">Vbra_18423</name>
</gene>
<organism evidence="2 3">
    <name type="scientific">Vitrella brassicaformis (strain CCMP3155)</name>
    <dbReference type="NCBI Taxonomy" id="1169540"/>
    <lineage>
        <taxon>Eukaryota</taxon>
        <taxon>Sar</taxon>
        <taxon>Alveolata</taxon>
        <taxon>Colpodellida</taxon>
        <taxon>Vitrellaceae</taxon>
        <taxon>Vitrella</taxon>
    </lineage>
</organism>
<sequence length="1194" mass="129606">MLLGGWFIVVIILLSQWERRQGAVAQFTTACLSNNTRETDDGQSTNTNADCQAAVDPDGEIFSSCADNPLLPILDDPDLGNFGQCFYEENAQEKLKEQQTDALNDEDSDTFGTVTATGGNQSQLCGEPSGVDRTDVTDVGTAALGGCPSDKICARTSDSRFCYCIEEPIGLFGEVAEVSRGDVSLTRGVVSGQPSSLCFPAELDPCFNVVNRFAVPFDCADSLPVVDRRGEEGPNAAQQSVFPFAPPPVPQESTFAQIVPGTYLFEDVHSNAYLPTIDNIGEDVSSCMRIQGKSDDDSGLDGFFLDLSCNTTAGVSSTLQFTCPETGLCSQREERELQPAVATIQGVMRVENASNPACKGVEAQIEVTLTGFVDESESLIAQQFHYDEPQRILIIGNDEQSDLVIARVIAILSPAAHTPLGLLTFPDDVPEECDVLLNERIFTVTSGETEAGGILALAVSGYGRDVSTRGTISKKPLEASDFAFDNQEAFWNCSEICRNATEENTQDREMGTASSEQTGLAAPIPIILGEDLSRALVGEVLPTILFPIYNPDESPQMSFSSALIGDRRFVVTSFDVTCLDNTDAGIKFSNSSEVRPHTVSVLCTKPPDEERPSQERGPRSFELYNAETGVQLDLILKGQLGPLVDGREALTNCRGFRLQDLPVGANPGISFRYEITNASFLGEYVGIAVPPGDSPEEGVLGGDLCVGARVRGRHSCADREAGEHSFSISIQVLRSKDDDMESNCRDRIIAHFNETDGLPENEEVIWDEYCEIRYECFEACPEVALNASPTAQPSSYRMMDASEGFCIKLVNGTTNAEESFEARFSCEGEGTDNVAAGLRLGIRYDVEELDGRVVPFDRSTGKPLEPAGFANVDFKGTVRQLSPEECAGTLMFVEGTLVGALSFDTVGSETLEDPLEERYLPVIQRSRIRLVPELYITSSASLGTMDYTIISTPTDRKECFDVTDRLTYKKEATIDVQQPDGTVKEETIVFLAPQLDVRDSEEDSNTTEAFAEFRVYDEKDVRSGGFITEMAGLLRQVCGIEERGSTAVQIQCLAHKPFRLFANETDIELGESELNSIARVQRNGSDPDDLTLQTLANFTISCSCNDVERIKKETNGGDGFIVRAIPLFVDIGANVDGDKVQQLCPVLTVCDPPSPGHCDENDQETSSPTHACVTCDKLPFAMCADEDSSGVIDV</sequence>
<evidence type="ECO:0000256" key="1">
    <source>
        <dbReference type="SAM" id="SignalP"/>
    </source>
</evidence>
<evidence type="ECO:0000313" key="2">
    <source>
        <dbReference type="EMBL" id="CEM33025.1"/>
    </source>
</evidence>
<protein>
    <submittedName>
        <fullName evidence="2">Uncharacterized protein</fullName>
    </submittedName>
</protein>
<evidence type="ECO:0000313" key="3">
    <source>
        <dbReference type="Proteomes" id="UP000041254"/>
    </source>
</evidence>
<dbReference type="Proteomes" id="UP000041254">
    <property type="component" value="Unassembled WGS sequence"/>
</dbReference>
<name>A0A0G4GR68_VITBC</name>
<dbReference type="AlphaFoldDB" id="A0A0G4GR68"/>
<feature type="signal peptide" evidence="1">
    <location>
        <begin position="1"/>
        <end position="22"/>
    </location>
</feature>